<dbReference type="KEGG" id="api:103310659"/>
<organism evidence="2 3">
    <name type="scientific">Acyrthosiphon pisum</name>
    <name type="common">Pea aphid</name>
    <dbReference type="NCBI Taxonomy" id="7029"/>
    <lineage>
        <taxon>Eukaryota</taxon>
        <taxon>Metazoa</taxon>
        <taxon>Ecdysozoa</taxon>
        <taxon>Arthropoda</taxon>
        <taxon>Hexapoda</taxon>
        <taxon>Insecta</taxon>
        <taxon>Pterygota</taxon>
        <taxon>Neoptera</taxon>
        <taxon>Paraneoptera</taxon>
        <taxon>Hemiptera</taxon>
        <taxon>Sternorrhyncha</taxon>
        <taxon>Aphidomorpha</taxon>
        <taxon>Aphidoidea</taxon>
        <taxon>Aphididae</taxon>
        <taxon>Macrosiphini</taxon>
        <taxon>Acyrthosiphon</taxon>
    </lineage>
</organism>
<dbReference type="RefSeq" id="XP_008187885.1">
    <property type="nucleotide sequence ID" value="XM_008189663.1"/>
</dbReference>
<dbReference type="OrthoDB" id="6600042at2759"/>
<dbReference type="Pfam" id="PF14291">
    <property type="entry name" value="DUF4371"/>
    <property type="match status" value="1"/>
</dbReference>
<protein>
    <recommendedName>
        <fullName evidence="1">DUF4371 domain-containing protein</fullName>
    </recommendedName>
</protein>
<dbReference type="GeneID" id="103310659"/>
<keyword evidence="3" id="KW-1185">Reference proteome</keyword>
<reference evidence="2" key="2">
    <citation type="submission" date="2022-06" db="UniProtKB">
        <authorList>
            <consortium name="EnsemblMetazoa"/>
        </authorList>
    </citation>
    <scope>IDENTIFICATION</scope>
</reference>
<evidence type="ECO:0000313" key="2">
    <source>
        <dbReference type="EnsemblMetazoa" id="XP_008187885.1"/>
    </source>
</evidence>
<evidence type="ECO:0000313" key="3">
    <source>
        <dbReference type="Proteomes" id="UP000007819"/>
    </source>
</evidence>
<dbReference type="InterPro" id="IPR012337">
    <property type="entry name" value="RNaseH-like_sf"/>
</dbReference>
<dbReference type="PANTHER" id="PTHR45749:SF21">
    <property type="entry name" value="DUF4371 DOMAIN-CONTAINING PROTEIN"/>
    <property type="match status" value="1"/>
</dbReference>
<evidence type="ECO:0000259" key="1">
    <source>
        <dbReference type="Pfam" id="PF14291"/>
    </source>
</evidence>
<accession>A0A8R2FCF6</accession>
<dbReference type="AlphaFoldDB" id="A0A8R2FCF6"/>
<proteinExistence type="predicted"/>
<name>A0A8R2FCF6_ACYPI</name>
<feature type="domain" description="DUF4371" evidence="1">
    <location>
        <begin position="48"/>
        <end position="222"/>
    </location>
</feature>
<dbReference type="PANTHER" id="PTHR45749">
    <property type="match status" value="1"/>
</dbReference>
<dbReference type="Proteomes" id="UP000007819">
    <property type="component" value="Chromosome X"/>
</dbReference>
<dbReference type="EnsemblMetazoa" id="XM_008189663.1">
    <property type="protein sequence ID" value="XP_008187885.1"/>
    <property type="gene ID" value="LOC103310659"/>
</dbReference>
<dbReference type="InterPro" id="IPR025398">
    <property type="entry name" value="DUF4371"/>
</dbReference>
<reference evidence="3" key="1">
    <citation type="submission" date="2010-06" db="EMBL/GenBank/DDBJ databases">
        <authorList>
            <person name="Jiang H."/>
            <person name="Abraham K."/>
            <person name="Ali S."/>
            <person name="Alsbrooks S.L."/>
            <person name="Anim B.N."/>
            <person name="Anosike U.S."/>
            <person name="Attaway T."/>
            <person name="Bandaranaike D.P."/>
            <person name="Battles P.K."/>
            <person name="Bell S.N."/>
            <person name="Bell A.V."/>
            <person name="Beltran B."/>
            <person name="Bickham C."/>
            <person name="Bustamante Y."/>
            <person name="Caleb T."/>
            <person name="Canada A."/>
            <person name="Cardenas V."/>
            <person name="Carter K."/>
            <person name="Chacko J."/>
            <person name="Chandrabose M.N."/>
            <person name="Chavez D."/>
            <person name="Chavez A."/>
            <person name="Chen L."/>
            <person name="Chu H.-S."/>
            <person name="Claassen K.J."/>
            <person name="Cockrell R."/>
            <person name="Collins M."/>
            <person name="Cooper J.A."/>
            <person name="Cree A."/>
            <person name="Curry S.M."/>
            <person name="Da Y."/>
            <person name="Dao M.D."/>
            <person name="Das B."/>
            <person name="Davila M.-L."/>
            <person name="Davy-Carroll L."/>
            <person name="Denson S."/>
            <person name="Dinh H."/>
            <person name="Ebong V.E."/>
            <person name="Edwards J.R."/>
            <person name="Egan A."/>
            <person name="El-Daye J."/>
            <person name="Escobedo L."/>
            <person name="Fernandez S."/>
            <person name="Fernando P.R."/>
            <person name="Flagg N."/>
            <person name="Forbes L.D."/>
            <person name="Fowler R.G."/>
            <person name="Fu Q."/>
            <person name="Gabisi R.A."/>
            <person name="Ganer J."/>
            <person name="Garbino Pronczuk A."/>
            <person name="Garcia R.M."/>
            <person name="Garner T."/>
            <person name="Garrett T.E."/>
            <person name="Gonzalez D.A."/>
            <person name="Hamid H."/>
            <person name="Hawkins E.S."/>
            <person name="Hirani K."/>
            <person name="Hogues M.E."/>
            <person name="Hollins B."/>
            <person name="Hsiao C.-H."/>
            <person name="Jabil R."/>
            <person name="James M.L."/>
            <person name="Jhangiani S.N."/>
            <person name="Johnson B."/>
            <person name="Johnson Q."/>
            <person name="Joshi V."/>
            <person name="Kalu J.B."/>
            <person name="Kam C."/>
            <person name="Kashfia A."/>
            <person name="Keebler J."/>
            <person name="Kisamo H."/>
            <person name="Kovar C.L."/>
            <person name="Lago L.A."/>
            <person name="Lai C.-Y."/>
            <person name="Laidlaw J."/>
            <person name="Lara F."/>
            <person name="Le T.-K."/>
            <person name="Lee S.L."/>
            <person name="Legall F.H."/>
            <person name="Lemon S.J."/>
            <person name="Lewis L.R."/>
            <person name="Li B."/>
            <person name="Liu Y."/>
            <person name="Liu Y.-S."/>
            <person name="Lopez J."/>
            <person name="Lozado R.J."/>
            <person name="Lu J."/>
            <person name="Madu R.C."/>
            <person name="Maheshwari M."/>
            <person name="Maheshwari R."/>
            <person name="Malloy K."/>
            <person name="Martinez E."/>
            <person name="Mathew T."/>
            <person name="Mercado I.C."/>
            <person name="Mercado C."/>
            <person name="Meyer B."/>
            <person name="Montgomery K."/>
            <person name="Morgan M.B."/>
            <person name="Munidasa M."/>
            <person name="Nazareth L.V."/>
            <person name="Nelson J."/>
            <person name="Ng B.M."/>
            <person name="Nguyen N.B."/>
            <person name="Nguyen P.Q."/>
            <person name="Nguyen T."/>
            <person name="Obregon M."/>
            <person name="Okwuonu G.O."/>
            <person name="Onwere C.G."/>
            <person name="Orozco G."/>
            <person name="Parra A."/>
            <person name="Patel S."/>
            <person name="Patil S."/>
            <person name="Perez A."/>
            <person name="Perez Y."/>
            <person name="Pham C."/>
            <person name="Primus E.L."/>
            <person name="Pu L.-L."/>
            <person name="Puazo M."/>
            <person name="Qin X."/>
            <person name="Quiroz J.B."/>
            <person name="Reese J."/>
            <person name="Richards S."/>
            <person name="Rives C.M."/>
            <person name="Robberts R."/>
            <person name="Ruiz S.J."/>
            <person name="Ruiz M.J."/>
            <person name="Santibanez J."/>
            <person name="Schneider B.W."/>
            <person name="Sisson I."/>
            <person name="Smith M."/>
            <person name="Sodergren E."/>
            <person name="Song X.-Z."/>
            <person name="Song B.B."/>
            <person name="Summersgill H."/>
            <person name="Thelus R."/>
            <person name="Thornton R.D."/>
            <person name="Trejos Z.Y."/>
            <person name="Usmani K."/>
            <person name="Vattathil S."/>
            <person name="Villasana D."/>
            <person name="Walker D.L."/>
            <person name="Wang S."/>
            <person name="Wang K."/>
            <person name="White C.S."/>
            <person name="Williams A.C."/>
            <person name="Williamson J."/>
            <person name="Wilson K."/>
            <person name="Woghiren I.O."/>
            <person name="Woodworth J.R."/>
            <person name="Worley K.C."/>
            <person name="Wright R.A."/>
            <person name="Wu W."/>
            <person name="Young L."/>
            <person name="Zhang L."/>
            <person name="Zhang J."/>
            <person name="Zhu Y."/>
            <person name="Muzny D.M."/>
            <person name="Weinstock G."/>
            <person name="Gibbs R.A."/>
        </authorList>
    </citation>
    <scope>NUCLEOTIDE SEQUENCE [LARGE SCALE GENOMIC DNA]</scope>
    <source>
        <strain evidence="3">LSR1</strain>
    </source>
</reference>
<sequence>MRIKLHETTEKNIMASIKVAYRQADFPLIPSLVENDKTHIAHNKEIIRHLIDITLFLSRHCLSFRGHKENKNEDIRGNFKDLVALLAKYSPALASHITEVEIKDRKTHNFLSWQRQNQLIQAISTKIRSSIQQELLSATYFSVSLDITFDISRKEQLSLVFRYINKGIICERLVAVRETLLTTGQHLFTMFKNICEEIKLNWRQHLVGQSFDGAASMRGTYNNGLQAFIREQNSSAIYVWCYAHRFSLVVVDAVSSCLEARDLFGNLELLFDFIGSSKNWSLF</sequence>
<dbReference type="SUPFAM" id="SSF53098">
    <property type="entry name" value="Ribonuclease H-like"/>
    <property type="match status" value="1"/>
</dbReference>